<reference evidence="2 3" key="1">
    <citation type="submission" date="2018-05" db="EMBL/GenBank/DDBJ databases">
        <title>Kangiella spongicola genome sequence.</title>
        <authorList>
            <person name="Maclea K.S."/>
            <person name="Goen A.E."/>
            <person name="Kelley C."/>
            <person name="Underriner A."/>
            <person name="Silverwood T."/>
            <person name="Trachtenberg A.M."/>
        </authorList>
    </citation>
    <scope>NUCLEOTIDE SEQUENCE [LARGE SCALE GENOMIC DNA]</scope>
    <source>
        <strain evidence="2 3">ATCC BAA-2076</strain>
    </source>
</reference>
<protein>
    <submittedName>
        <fullName evidence="2">Uncharacterized protein</fullName>
    </submittedName>
</protein>
<feature type="signal peptide" evidence="1">
    <location>
        <begin position="1"/>
        <end position="23"/>
    </location>
</feature>
<keyword evidence="1" id="KW-0732">Signal</keyword>
<keyword evidence="3" id="KW-1185">Reference proteome</keyword>
<dbReference type="OrthoDB" id="6193892at2"/>
<sequence length="202" mass="22283">MTKSSMKNLGIIVAGSLLLWACAGPKPVEPPKKPTPPPKPVKTYNDIHIGGNNYMTIPSTWNVKENIMPKGYVSYTLKSNDVHTVLTGYKAKRSEFNIDKSKKDLASVTILYRTGSKTKRKNYIDITDTHKAGGYTQHTCHAATKCYQVFPLSNWRSVMAADFHVGGMKYTLTAGVDDLKGVHAKDVLKAIKSIQVKPSVTQ</sequence>
<evidence type="ECO:0000313" key="3">
    <source>
        <dbReference type="Proteomes" id="UP000247689"/>
    </source>
</evidence>
<evidence type="ECO:0000313" key="2">
    <source>
        <dbReference type="EMBL" id="PXF62665.1"/>
    </source>
</evidence>
<name>A0A318D495_9GAMM</name>
<dbReference type="Proteomes" id="UP000247689">
    <property type="component" value="Unassembled WGS sequence"/>
</dbReference>
<gene>
    <name evidence="2" type="ORF">DL796_10080</name>
</gene>
<evidence type="ECO:0000256" key="1">
    <source>
        <dbReference type="SAM" id="SignalP"/>
    </source>
</evidence>
<dbReference type="EMBL" id="QICH01000003">
    <property type="protein sequence ID" value="PXF62665.1"/>
    <property type="molecule type" value="Genomic_DNA"/>
</dbReference>
<accession>A0A318D495</accession>
<organism evidence="2 3">
    <name type="scientific">Kangiella spongicola</name>
    <dbReference type="NCBI Taxonomy" id="796379"/>
    <lineage>
        <taxon>Bacteria</taxon>
        <taxon>Pseudomonadati</taxon>
        <taxon>Pseudomonadota</taxon>
        <taxon>Gammaproteobacteria</taxon>
        <taxon>Kangiellales</taxon>
        <taxon>Kangiellaceae</taxon>
        <taxon>Kangiella</taxon>
    </lineage>
</organism>
<proteinExistence type="predicted"/>
<dbReference type="RefSeq" id="WP_110201574.1">
    <property type="nucleotide sequence ID" value="NZ_QICH01000003.1"/>
</dbReference>
<dbReference type="AlphaFoldDB" id="A0A318D495"/>
<feature type="chain" id="PRO_5016385759" evidence="1">
    <location>
        <begin position="24"/>
        <end position="202"/>
    </location>
</feature>
<comment type="caution">
    <text evidence="2">The sequence shown here is derived from an EMBL/GenBank/DDBJ whole genome shotgun (WGS) entry which is preliminary data.</text>
</comment>